<dbReference type="RefSeq" id="WP_272802306.1">
    <property type="nucleotide sequence ID" value="NZ_JAQQKY010000001.1"/>
</dbReference>
<evidence type="ECO:0000313" key="1">
    <source>
        <dbReference type="EMBL" id="MDC7689791.1"/>
    </source>
</evidence>
<keyword evidence="2" id="KW-1185">Reference proteome</keyword>
<gene>
    <name evidence="1" type="ORF">PQU93_03215</name>
</gene>
<dbReference type="Proteomes" id="UP001221566">
    <property type="component" value="Unassembled WGS sequence"/>
</dbReference>
<organism evidence="1 2">
    <name type="scientific">Vogesella indigofera</name>
    <name type="common">Pseudomonas indigofera</name>
    <dbReference type="NCBI Taxonomy" id="45465"/>
    <lineage>
        <taxon>Bacteria</taxon>
        <taxon>Pseudomonadati</taxon>
        <taxon>Pseudomonadota</taxon>
        <taxon>Betaproteobacteria</taxon>
        <taxon>Neisseriales</taxon>
        <taxon>Chromobacteriaceae</taxon>
        <taxon>Vogesella</taxon>
    </lineage>
</organism>
<dbReference type="EMBL" id="JAQQKY010000001">
    <property type="protein sequence ID" value="MDC7689791.1"/>
    <property type="molecule type" value="Genomic_DNA"/>
</dbReference>
<comment type="caution">
    <text evidence="1">The sequence shown here is derived from an EMBL/GenBank/DDBJ whole genome shotgun (WGS) entry which is preliminary data.</text>
</comment>
<sequence>MSIRKHNLCSTEQKVPQKNMETFISAMQVLNAVAKQIPLPMEWEKAMDALKTNTHVFHSEEGDNFNKNANKFLNGLSRKQFSIYYCRSEAASKLQALFHNAKEEICCYDTQETGQALKSNTVMSQVIVALGHILHDFDMIYRVAKSGVDPFPDPFVPSQSNDRLRLLSSVGFSRQQLDEYFAVRNMMNPLVDVEVDEDPIYIFGTGANVGGVVSPVFLNQKIETHVQLANKIQFAHQVQVVNHNVINNCAEESGGETGDSVGNVFEDIGDGRGFEFQNEEELDSSASNDQNGKNIESDADKVFSIVKEIENKNRSAIDRRVASDFGVSANFLEGRFDLCRLDSCAKHIAAILEKYLEGRVYFEEEEVIGLVASLARAGDRFFYYKKKKLHIKDNQKGEIQLDNKLLKSRIKTLQKRDRLRQAVENSKIKKDVD</sequence>
<name>A0ABT5I0V5_VOGIN</name>
<protein>
    <submittedName>
        <fullName evidence="1">Uncharacterized protein</fullName>
    </submittedName>
</protein>
<accession>A0ABT5I0V5</accession>
<proteinExistence type="predicted"/>
<evidence type="ECO:0000313" key="2">
    <source>
        <dbReference type="Proteomes" id="UP001221566"/>
    </source>
</evidence>
<reference evidence="1 2" key="1">
    <citation type="submission" date="2023-01" db="EMBL/GenBank/DDBJ databases">
        <title>Novel species of the genus Vogesella isolated from rivers.</title>
        <authorList>
            <person name="Lu H."/>
        </authorList>
    </citation>
    <scope>NUCLEOTIDE SEQUENCE [LARGE SCALE GENOMIC DNA]</scope>
    <source>
        <strain evidence="1 2">SH7W</strain>
    </source>
</reference>